<evidence type="ECO:0000313" key="3">
    <source>
        <dbReference type="Proteomes" id="UP000271974"/>
    </source>
</evidence>
<dbReference type="GO" id="GO:0036396">
    <property type="term" value="C:RNA N6-methyladenosine methyltransferase complex"/>
    <property type="evidence" value="ECO:0007669"/>
    <property type="project" value="InterPro"/>
</dbReference>
<dbReference type="OrthoDB" id="6022762at2759"/>
<feature type="compositionally biased region" description="Low complexity" evidence="1">
    <location>
        <begin position="220"/>
        <end position="232"/>
    </location>
</feature>
<organism evidence="2 3">
    <name type="scientific">Elysia chlorotica</name>
    <name type="common">Eastern emerald elysia</name>
    <name type="synonym">Sea slug</name>
    <dbReference type="NCBI Taxonomy" id="188477"/>
    <lineage>
        <taxon>Eukaryota</taxon>
        <taxon>Metazoa</taxon>
        <taxon>Spiralia</taxon>
        <taxon>Lophotrochozoa</taxon>
        <taxon>Mollusca</taxon>
        <taxon>Gastropoda</taxon>
        <taxon>Heterobranchia</taxon>
        <taxon>Euthyneura</taxon>
        <taxon>Panpulmonata</taxon>
        <taxon>Sacoglossa</taxon>
        <taxon>Placobranchoidea</taxon>
        <taxon>Plakobranchidae</taxon>
        <taxon>Elysia</taxon>
    </lineage>
</organism>
<feature type="compositionally biased region" description="Basic and acidic residues" evidence="1">
    <location>
        <begin position="596"/>
        <end position="616"/>
    </location>
</feature>
<evidence type="ECO:0000313" key="2">
    <source>
        <dbReference type="EMBL" id="RUS77246.1"/>
    </source>
</evidence>
<dbReference type="AlphaFoldDB" id="A0A3S1B7Z9"/>
<gene>
    <name evidence="2" type="ORF">EGW08_014999</name>
</gene>
<comment type="caution">
    <text evidence="2">The sequence shown here is derived from an EMBL/GenBank/DDBJ whole genome shotgun (WGS) entry which is preliminary data.</text>
</comment>
<sequence>MIPHPARGGPPPRSGSQDRLLPRAHGQREEFGGGPPRDRRGGSQEADAGRRDRDNNSRAGRDDSRSGRGGGGRDDVGGKFRGGDRDAKPPNEDLAKERDRNKDRDLPSRSDRNKGSGGGRAEGHVVSPSPSGSRVVSKLRGESAKEDSPGGRGESSLAAVFDQTETTRASNMAASSSSSATSKKRPTKTFGGKKSPKKTLDDAKGGDDKGGRLGRGGKTGSLTTTTTTAGRRLAGDRRGPGLSNAGKDSSSQPADKKATPSRDASKEDGKTAVKQESAAKERASPASQISADSRHSHSKSSKRSSHSPLVDGRRDAGTGAGPQDSSSNKKPASKRSQSPAVSGGQDRKAGLHGKERDAGGAGDAGRGRKKEQPKGAESGKAREADRGRHRSHTPSDADAKTSPGFHERMRRKSSDSIESLPAKLDGGDIAAAMLGDGIEDGQDVFSDWSDDDVTFNTIIDSGPRKHHVEDLDNAHGFGFGSRSHGHGHHDSRGRRGSPMAGDLVPDSLLMHHGMGSMGQAGGGGNGQGHHDPQGLNRGRDRDFHHHHHHQGAGRYFGSGGGAEMSMGGGGQAESGAGSHRTGPGAGRMDQMLAKPALEKNIPDVKIVEDVQKEKPARERRRRNTGEEGYEEISSDENDLDEEGERIPKRTIVSILDIDMSSLIQTSKPSRPLSPSATGGPAVFHRFKACSVFSQLGLSRRHAGEALFAQVQEVCQKQLEKEMATVSDSDSKPVVEPSSVVDAKPHTDSVSGVSTLTSTSTSTSASSVSVKSEQTSSTDTATYSQVPENSKEGVKKEEAALTNDAARSPKPSSVSNGHPSQQAEIPNAKADTSALEAKLQRAKVPEFIGHPSQQAEIPNAKADTSAIEAKLQRAKVPEFRLYGNTSADHIMRKARAQDRASLLGNFGLFRRALTARKDLDIRRQLCKIDTNYDQSAIYPAGLVDPDLFRMSLQLLRQKKATAIYPAGLVDPDLFRMSLQLLRQKKATMATAAVR</sequence>
<feature type="compositionally biased region" description="Low complexity" evidence="1">
    <location>
        <begin position="125"/>
        <end position="136"/>
    </location>
</feature>
<feature type="compositionally biased region" description="Gly residues" evidence="1">
    <location>
        <begin position="554"/>
        <end position="572"/>
    </location>
</feature>
<feature type="compositionally biased region" description="Polar residues" evidence="1">
    <location>
        <begin position="809"/>
        <end position="823"/>
    </location>
</feature>
<accession>A0A3S1B7Z9</accession>
<feature type="compositionally biased region" description="Basic and acidic residues" evidence="1">
    <location>
        <begin position="198"/>
        <end position="211"/>
    </location>
</feature>
<dbReference type="EMBL" id="RQTK01000596">
    <property type="protein sequence ID" value="RUS77246.1"/>
    <property type="molecule type" value="Genomic_DNA"/>
</dbReference>
<dbReference type="GO" id="GO:0016556">
    <property type="term" value="P:mRNA modification"/>
    <property type="evidence" value="ECO:0007669"/>
    <property type="project" value="InterPro"/>
</dbReference>
<feature type="region of interest" description="Disordered" evidence="1">
    <location>
        <begin position="723"/>
        <end position="832"/>
    </location>
</feature>
<feature type="compositionally biased region" description="Basic and acidic residues" evidence="1">
    <location>
        <begin position="254"/>
        <end position="283"/>
    </location>
</feature>
<dbReference type="PANTHER" id="PTHR38563">
    <property type="entry name" value="FL(2)D-ASSOCIATED COMPLEX COMPONENT"/>
    <property type="match status" value="1"/>
</dbReference>
<evidence type="ECO:0000256" key="1">
    <source>
        <dbReference type="SAM" id="MobiDB-lite"/>
    </source>
</evidence>
<feature type="compositionally biased region" description="Basic residues" evidence="1">
    <location>
        <begin position="296"/>
        <end position="305"/>
    </location>
</feature>
<feature type="compositionally biased region" description="Basic and acidic residues" evidence="1">
    <location>
        <begin position="528"/>
        <end position="543"/>
    </location>
</feature>
<feature type="region of interest" description="Disordered" evidence="1">
    <location>
        <begin position="478"/>
        <end position="644"/>
    </location>
</feature>
<name>A0A3S1B7Z9_ELYCH</name>
<keyword evidence="3" id="KW-1185">Reference proteome</keyword>
<feature type="compositionally biased region" description="Basic and acidic residues" evidence="1">
    <location>
        <begin position="723"/>
        <end position="732"/>
    </location>
</feature>
<feature type="compositionally biased region" description="Low complexity" evidence="1">
    <location>
        <begin position="169"/>
        <end position="181"/>
    </location>
</feature>
<feature type="compositionally biased region" description="Low complexity" evidence="1">
    <location>
        <begin position="747"/>
        <end position="777"/>
    </location>
</feature>
<feature type="compositionally biased region" description="Basic and acidic residues" evidence="1">
    <location>
        <begin position="26"/>
        <end position="114"/>
    </location>
</feature>
<proteinExistence type="predicted"/>
<feature type="compositionally biased region" description="Basic residues" evidence="1">
    <location>
        <begin position="483"/>
        <end position="495"/>
    </location>
</feature>
<reference evidence="2 3" key="1">
    <citation type="submission" date="2019-01" db="EMBL/GenBank/DDBJ databases">
        <title>A draft genome assembly of the solar-powered sea slug Elysia chlorotica.</title>
        <authorList>
            <person name="Cai H."/>
            <person name="Li Q."/>
            <person name="Fang X."/>
            <person name="Li J."/>
            <person name="Curtis N.E."/>
            <person name="Altenburger A."/>
            <person name="Shibata T."/>
            <person name="Feng M."/>
            <person name="Maeda T."/>
            <person name="Schwartz J.A."/>
            <person name="Shigenobu S."/>
            <person name="Lundholm N."/>
            <person name="Nishiyama T."/>
            <person name="Yang H."/>
            <person name="Hasebe M."/>
            <person name="Li S."/>
            <person name="Pierce S.K."/>
            <person name="Wang J."/>
        </authorList>
    </citation>
    <scope>NUCLEOTIDE SEQUENCE [LARGE SCALE GENOMIC DNA]</scope>
    <source>
        <strain evidence="2">EC2010</strain>
        <tissue evidence="2">Whole organism of an adult</tissue>
    </source>
</reference>
<feature type="compositionally biased region" description="Gly residues" evidence="1">
    <location>
        <begin position="515"/>
        <end position="527"/>
    </location>
</feature>
<feature type="compositionally biased region" description="Polar residues" evidence="1">
    <location>
        <begin position="323"/>
        <end position="340"/>
    </location>
</feature>
<feature type="compositionally biased region" description="Basic and acidic residues" evidence="1">
    <location>
        <begin position="370"/>
        <end position="386"/>
    </location>
</feature>
<dbReference type="InterPro" id="IPR040427">
    <property type="entry name" value="Flacc"/>
</dbReference>
<protein>
    <submittedName>
        <fullName evidence="2">Uncharacterized protein</fullName>
    </submittedName>
</protein>
<feature type="compositionally biased region" description="Acidic residues" evidence="1">
    <location>
        <begin position="627"/>
        <end position="643"/>
    </location>
</feature>
<feature type="compositionally biased region" description="Basic and acidic residues" evidence="1">
    <location>
        <begin position="139"/>
        <end position="149"/>
    </location>
</feature>
<dbReference type="Proteomes" id="UP000271974">
    <property type="component" value="Unassembled WGS sequence"/>
</dbReference>
<feature type="compositionally biased region" description="Basic and acidic residues" evidence="1">
    <location>
        <begin position="345"/>
        <end position="358"/>
    </location>
</feature>
<feature type="compositionally biased region" description="Basic and acidic residues" evidence="1">
    <location>
        <begin position="788"/>
        <end position="798"/>
    </location>
</feature>
<dbReference type="STRING" id="188477.A0A3S1B7Z9"/>
<feature type="compositionally biased region" description="Polar residues" evidence="1">
    <location>
        <begin position="778"/>
        <end position="787"/>
    </location>
</feature>
<dbReference type="PANTHER" id="PTHR38563:SF1">
    <property type="entry name" value="FL(2)D-ASSOCIATED COMPLEX COMPONENT"/>
    <property type="match status" value="1"/>
</dbReference>
<feature type="region of interest" description="Disordered" evidence="1">
    <location>
        <begin position="1"/>
        <end position="422"/>
    </location>
</feature>